<sequence length="66" mass="7730">MAKVNDKPEFFSVKVFLTTKADSIACRQWLKVRSNNYHPIHSRRYTRPVKAENNSLAMVKRGQCYV</sequence>
<protein>
    <submittedName>
        <fullName evidence="1">Uncharacterized protein</fullName>
    </submittedName>
</protein>
<gene>
    <name evidence="1" type="ORF">SG35_030735</name>
</gene>
<dbReference type="EMBL" id="CP059736">
    <property type="protein sequence ID" value="WDE02138.1"/>
    <property type="molecule type" value="Genomic_DNA"/>
</dbReference>
<proteinExistence type="predicted"/>
<dbReference type="Proteomes" id="UP000032568">
    <property type="component" value="Chromosome pTact"/>
</dbReference>
<reference evidence="1 2" key="1">
    <citation type="journal article" date="2015" name="Genome Announc.">
        <title>Draft Genome Sequences of Marine Isolates of Thalassomonas viridans and Thalassomonas actiniarum.</title>
        <authorList>
            <person name="Olonade I."/>
            <person name="van Zyl L.J."/>
            <person name="Trindade M."/>
        </authorList>
    </citation>
    <scope>NUCLEOTIDE SEQUENCE [LARGE SCALE GENOMIC DNA]</scope>
    <source>
        <strain evidence="1 2">A5K-106</strain>
    </source>
</reference>
<evidence type="ECO:0000313" key="1">
    <source>
        <dbReference type="EMBL" id="WDE02138.1"/>
    </source>
</evidence>
<dbReference type="KEGG" id="tact:SG35_030735"/>
<dbReference type="AlphaFoldDB" id="A0AAE9YZ09"/>
<reference evidence="1 2" key="2">
    <citation type="journal article" date="2022" name="Mar. Drugs">
        <title>Bioassay-Guided Fractionation Leads to the Detection of Cholic Acid Generated by the Rare Thalassomonas sp.</title>
        <authorList>
            <person name="Pheiffer F."/>
            <person name="Schneider Y.K."/>
            <person name="Hansen E.H."/>
            <person name="Andersen J.H."/>
            <person name="Isaksson J."/>
            <person name="Busche T."/>
            <person name="R C."/>
            <person name="Kalinowski J."/>
            <person name="Zyl L.V."/>
            <person name="Trindade M."/>
        </authorList>
    </citation>
    <scope>NUCLEOTIDE SEQUENCE [LARGE SCALE GENOMIC DNA]</scope>
    <source>
        <strain evidence="1 2">A5K-106</strain>
    </source>
</reference>
<organism evidence="1 2">
    <name type="scientific">Thalassomonas actiniarum</name>
    <dbReference type="NCBI Taxonomy" id="485447"/>
    <lineage>
        <taxon>Bacteria</taxon>
        <taxon>Pseudomonadati</taxon>
        <taxon>Pseudomonadota</taxon>
        <taxon>Gammaproteobacteria</taxon>
        <taxon>Alteromonadales</taxon>
        <taxon>Colwelliaceae</taxon>
        <taxon>Thalassomonas</taxon>
    </lineage>
</organism>
<keyword evidence="2" id="KW-1185">Reference proteome</keyword>
<dbReference type="RefSeq" id="WP_044830999.1">
    <property type="nucleotide sequence ID" value="NZ_CP059736.1"/>
</dbReference>
<name>A0AAE9YZ09_9GAMM</name>
<evidence type="ECO:0000313" key="2">
    <source>
        <dbReference type="Proteomes" id="UP000032568"/>
    </source>
</evidence>
<accession>A0AAE9YZ09</accession>